<dbReference type="SUPFAM" id="SSF46626">
    <property type="entry name" value="Cytochrome c"/>
    <property type="match status" value="2"/>
</dbReference>
<feature type="chain" id="PRO_5046636309" evidence="5">
    <location>
        <begin position="25"/>
        <end position="235"/>
    </location>
</feature>
<evidence type="ECO:0000313" key="7">
    <source>
        <dbReference type="EMBL" id="MFD0978275.1"/>
    </source>
</evidence>
<dbReference type="InterPro" id="IPR036909">
    <property type="entry name" value="Cyt_c-like_dom_sf"/>
</dbReference>
<keyword evidence="8" id="KW-1185">Reference proteome</keyword>
<dbReference type="Pfam" id="PF13442">
    <property type="entry name" value="Cytochrome_CBB3"/>
    <property type="match status" value="1"/>
</dbReference>
<dbReference type="RefSeq" id="WP_068318164.1">
    <property type="nucleotide sequence ID" value="NZ_JBHTJT010000005.1"/>
</dbReference>
<evidence type="ECO:0000256" key="5">
    <source>
        <dbReference type="SAM" id="SignalP"/>
    </source>
</evidence>
<feature type="domain" description="Cytochrome c" evidence="6">
    <location>
        <begin position="159"/>
        <end position="234"/>
    </location>
</feature>
<comment type="caution">
    <text evidence="7">The sequence shown here is derived from an EMBL/GenBank/DDBJ whole genome shotgun (WGS) entry which is preliminary data.</text>
</comment>
<feature type="domain" description="Cytochrome c" evidence="6">
    <location>
        <begin position="33"/>
        <end position="145"/>
    </location>
</feature>
<evidence type="ECO:0000256" key="4">
    <source>
        <dbReference type="PROSITE-ProRule" id="PRU00433"/>
    </source>
</evidence>
<keyword evidence="5" id="KW-0732">Signal</keyword>
<dbReference type="PROSITE" id="PS51007">
    <property type="entry name" value="CYTC"/>
    <property type="match status" value="2"/>
</dbReference>
<evidence type="ECO:0000256" key="3">
    <source>
        <dbReference type="ARBA" id="ARBA00023004"/>
    </source>
</evidence>
<keyword evidence="1 4" id="KW-0349">Heme</keyword>
<protein>
    <submittedName>
        <fullName evidence="7">C-type cytochrome</fullName>
    </submittedName>
</protein>
<evidence type="ECO:0000313" key="8">
    <source>
        <dbReference type="Proteomes" id="UP001597108"/>
    </source>
</evidence>
<evidence type="ECO:0000256" key="1">
    <source>
        <dbReference type="ARBA" id="ARBA00022617"/>
    </source>
</evidence>
<accession>A0ABW3IL52</accession>
<keyword evidence="2 4" id="KW-0479">Metal-binding</keyword>
<name>A0ABW3IL52_9RHOB</name>
<reference evidence="8" key="1">
    <citation type="journal article" date="2019" name="Int. J. Syst. Evol. Microbiol.">
        <title>The Global Catalogue of Microorganisms (GCM) 10K type strain sequencing project: providing services to taxonomists for standard genome sequencing and annotation.</title>
        <authorList>
            <consortium name="The Broad Institute Genomics Platform"/>
            <consortium name="The Broad Institute Genome Sequencing Center for Infectious Disease"/>
            <person name="Wu L."/>
            <person name="Ma J."/>
        </authorList>
    </citation>
    <scope>NUCLEOTIDE SEQUENCE [LARGE SCALE GENOMIC DNA]</scope>
    <source>
        <strain evidence="8">CCUG 60524</strain>
    </source>
</reference>
<proteinExistence type="predicted"/>
<sequence>MRIFSGIAAISVAATVLSAMPVQAEDLALENAASIVRGGQIYDKWWKVVKAEEPSSTHSAYPEDGPRDGSTTWRCKECHGWDYIGPKGRYSSGSHFTGIVGIEGAAGGDPATIAAAMRDEPHGFGADLIDDAAMADLANFVSHGQFDMSSYISDGKSTGDAAVGEPLYATLCAGCHGADGAKITEMPPLGEISSNPQETMHKILFGQPAESMPALYVFGPQVAADITAYLHTLPQ</sequence>
<evidence type="ECO:0000259" key="6">
    <source>
        <dbReference type="PROSITE" id="PS51007"/>
    </source>
</evidence>
<dbReference type="Proteomes" id="UP001597108">
    <property type="component" value="Unassembled WGS sequence"/>
</dbReference>
<gene>
    <name evidence="7" type="ORF">ACFQ2S_01305</name>
</gene>
<keyword evidence="3 4" id="KW-0408">Iron</keyword>
<feature type="signal peptide" evidence="5">
    <location>
        <begin position="1"/>
        <end position="24"/>
    </location>
</feature>
<dbReference type="EMBL" id="JBHTJT010000005">
    <property type="protein sequence ID" value="MFD0978275.1"/>
    <property type="molecule type" value="Genomic_DNA"/>
</dbReference>
<organism evidence="7 8">
    <name type="scientific">Tropicimonas aquimaris</name>
    <dbReference type="NCBI Taxonomy" id="914152"/>
    <lineage>
        <taxon>Bacteria</taxon>
        <taxon>Pseudomonadati</taxon>
        <taxon>Pseudomonadota</taxon>
        <taxon>Alphaproteobacteria</taxon>
        <taxon>Rhodobacterales</taxon>
        <taxon>Roseobacteraceae</taxon>
        <taxon>Tropicimonas</taxon>
    </lineage>
</organism>
<evidence type="ECO:0000256" key="2">
    <source>
        <dbReference type="ARBA" id="ARBA00022723"/>
    </source>
</evidence>
<dbReference type="Gene3D" id="1.10.760.10">
    <property type="entry name" value="Cytochrome c-like domain"/>
    <property type="match status" value="1"/>
</dbReference>
<dbReference type="InterPro" id="IPR009056">
    <property type="entry name" value="Cyt_c-like_dom"/>
</dbReference>